<dbReference type="EMBL" id="RCCT01000003">
    <property type="protein sequence ID" value="RLK07254.1"/>
    <property type="molecule type" value="Genomic_DNA"/>
</dbReference>
<evidence type="ECO:0000313" key="2">
    <source>
        <dbReference type="Proteomes" id="UP000271700"/>
    </source>
</evidence>
<gene>
    <name evidence="1" type="ORF">CLV75_2367</name>
</gene>
<proteinExistence type="predicted"/>
<dbReference type="Proteomes" id="UP000271700">
    <property type="component" value="Unassembled WGS sequence"/>
</dbReference>
<keyword evidence="2" id="KW-1185">Reference proteome</keyword>
<sequence>MKFKISLETEFGWGEKRSHEICTLERRSVDASEEDLGLCLVEAKSIRFCQKSLG</sequence>
<evidence type="ECO:0000313" key="1">
    <source>
        <dbReference type="EMBL" id="RLK07254.1"/>
    </source>
</evidence>
<protein>
    <submittedName>
        <fullName evidence="1">Uncharacterized protein</fullName>
    </submittedName>
</protein>
<organism evidence="1 2">
    <name type="scientific">Ruegeria conchae</name>
    <dbReference type="NCBI Taxonomy" id="981384"/>
    <lineage>
        <taxon>Bacteria</taxon>
        <taxon>Pseudomonadati</taxon>
        <taxon>Pseudomonadota</taxon>
        <taxon>Alphaproteobacteria</taxon>
        <taxon>Rhodobacterales</taxon>
        <taxon>Roseobacteraceae</taxon>
        <taxon>Ruegeria</taxon>
    </lineage>
</organism>
<dbReference type="STRING" id="981384.GCA_000192475_01446"/>
<reference evidence="1 2" key="1">
    <citation type="submission" date="2018-10" db="EMBL/GenBank/DDBJ databases">
        <title>Genomic Encyclopedia of Archaeal and Bacterial Type Strains, Phase II (KMG-II): from individual species to whole genera.</title>
        <authorList>
            <person name="Goeker M."/>
        </authorList>
    </citation>
    <scope>NUCLEOTIDE SEQUENCE [LARGE SCALE GENOMIC DNA]</scope>
    <source>
        <strain evidence="1 2">DSM 29317</strain>
    </source>
</reference>
<comment type="caution">
    <text evidence="1">The sequence shown here is derived from an EMBL/GenBank/DDBJ whole genome shotgun (WGS) entry which is preliminary data.</text>
</comment>
<dbReference type="AlphaFoldDB" id="A0A497ZN77"/>
<accession>A0A497ZN77</accession>
<name>A0A497ZN77_9RHOB</name>